<feature type="domain" description="Alpha/beta hydrolase fold-3" evidence="2">
    <location>
        <begin position="112"/>
        <end position="318"/>
    </location>
</feature>
<dbReference type="SUPFAM" id="SSF53474">
    <property type="entry name" value="alpha/beta-Hydrolases"/>
    <property type="match status" value="1"/>
</dbReference>
<dbReference type="OrthoDB" id="9806180at2"/>
<dbReference type="Pfam" id="PF07859">
    <property type="entry name" value="Abhydrolase_3"/>
    <property type="match status" value="1"/>
</dbReference>
<dbReference type="AlphaFoldDB" id="A0A4Q9GGD8"/>
<dbReference type="RefSeq" id="WP_131003778.1">
    <property type="nucleotide sequence ID" value="NZ_JBHSZR010000013.1"/>
</dbReference>
<organism evidence="3 4">
    <name type="scientific">Hansschlegelia quercus</name>
    <dbReference type="NCBI Taxonomy" id="2528245"/>
    <lineage>
        <taxon>Bacteria</taxon>
        <taxon>Pseudomonadati</taxon>
        <taxon>Pseudomonadota</taxon>
        <taxon>Alphaproteobacteria</taxon>
        <taxon>Hyphomicrobiales</taxon>
        <taxon>Methylopilaceae</taxon>
        <taxon>Hansschlegelia</taxon>
    </lineage>
</organism>
<gene>
    <name evidence="3" type="ORF">EYR15_12005</name>
</gene>
<dbReference type="PANTHER" id="PTHR48081">
    <property type="entry name" value="AB HYDROLASE SUPERFAMILY PROTEIN C4A8.06C"/>
    <property type="match status" value="1"/>
</dbReference>
<dbReference type="Gene3D" id="3.40.50.1820">
    <property type="entry name" value="alpha/beta hydrolase"/>
    <property type="match status" value="1"/>
</dbReference>
<proteinExistence type="predicted"/>
<evidence type="ECO:0000256" key="1">
    <source>
        <dbReference type="ARBA" id="ARBA00022801"/>
    </source>
</evidence>
<reference evidence="3 4" key="1">
    <citation type="submission" date="2019-02" db="EMBL/GenBank/DDBJ databases">
        <title>Hansschlegelia quercus sp. nov., a novel methylotrophic bacterium from buds of oak (Quercus robur L.).</title>
        <authorList>
            <person name="Agafonova N.V."/>
            <person name="Kaparullina E.N."/>
            <person name="Grouzdev D.S."/>
            <person name="Doronina N.V."/>
        </authorList>
    </citation>
    <scope>NUCLEOTIDE SEQUENCE [LARGE SCALE GENOMIC DNA]</scope>
    <source>
        <strain evidence="3 4">Dub</strain>
    </source>
</reference>
<name>A0A4Q9GGD8_9HYPH</name>
<keyword evidence="4" id="KW-1185">Reference proteome</keyword>
<keyword evidence="1 3" id="KW-0378">Hydrolase</keyword>
<evidence type="ECO:0000259" key="2">
    <source>
        <dbReference type="Pfam" id="PF07859"/>
    </source>
</evidence>
<protein>
    <submittedName>
        <fullName evidence="3">Alpha/beta hydrolase</fullName>
    </submittedName>
</protein>
<dbReference type="Proteomes" id="UP000291613">
    <property type="component" value="Unassembled WGS sequence"/>
</dbReference>
<accession>A0A4Q9GGD8</accession>
<evidence type="ECO:0000313" key="3">
    <source>
        <dbReference type="EMBL" id="TBN52546.1"/>
    </source>
</evidence>
<dbReference type="InterPro" id="IPR029058">
    <property type="entry name" value="AB_hydrolase_fold"/>
</dbReference>
<dbReference type="InterPro" id="IPR013094">
    <property type="entry name" value="AB_hydrolase_3"/>
</dbReference>
<dbReference type="InterPro" id="IPR050300">
    <property type="entry name" value="GDXG_lipolytic_enzyme"/>
</dbReference>
<comment type="caution">
    <text evidence="3">The sequence shown here is derived from an EMBL/GenBank/DDBJ whole genome shotgun (WGS) entry which is preliminary data.</text>
</comment>
<dbReference type="EMBL" id="SIUB01000005">
    <property type="protein sequence ID" value="TBN52546.1"/>
    <property type="molecule type" value="Genomic_DNA"/>
</dbReference>
<evidence type="ECO:0000313" key="4">
    <source>
        <dbReference type="Proteomes" id="UP000291613"/>
    </source>
</evidence>
<dbReference type="GO" id="GO:0016787">
    <property type="term" value="F:hydrolase activity"/>
    <property type="evidence" value="ECO:0007669"/>
    <property type="project" value="UniProtKB-KW"/>
</dbReference>
<dbReference type="PANTHER" id="PTHR48081:SF8">
    <property type="entry name" value="ALPHA_BETA HYDROLASE FOLD-3 DOMAIN-CONTAINING PROTEIN-RELATED"/>
    <property type="match status" value="1"/>
</dbReference>
<sequence length="345" mass="36379">MIDQTPPTIGERLARIIGAVSRDPAARADFEMSRLLDELKGLGAELVEDLTPEEARRQPSLADAARSLLAKAGGTPDDLGVTTEDLTYRGAEGDLPARLYRPRDAAGPLPTLLYFHGGGFVYGDFDAYDGGPRAMAAKADCLVVSAHYRLAPEHKFPAAHDDAAAAWDWLIGAAAAFGGDGTRFAVMGESAGANLAAHVSISARDRGLRPPARQALVYPIAGSDLSTESYRLNADARPLGKELMLWIFGHALLSPAERFDPRIDLVNSNALAGLPPTTIVTADIDPLRSEGLALAEKLETAGVAVETLDYAGVTHGFFGLTDVVGHAREAQDAVGRSLKAAFGQG</sequence>